<dbReference type="AlphaFoldDB" id="A7T7X7"/>
<sequence length="389" mass="43420">MSAFARSARFGCPSRSNMLTLKFDKSSLCPRKVVIPPSSCKRPSSTLSKKGSDWKPPVIRGNEAVSTQLSAVPDNTAAPACRQESREFAKKTKHSTRVGVVPVISGARIQEDLKHYQQQTETLESLLATENHNNENLMNKNLLLKAELNKLKYELKVKDNKIESLQDELERMENEKTELRVELRGAEKSTEATKGVMATMKEMLTKTDEQKLALQKYIDDLELENSELTSQLGRSLDNLKQLDQIHENTAVSSENALERMSGQVDVLNTALEKLREENSRLKSKLGAIKDHAWEYVPKETPKTSSASQKVIKLSSPSTDLTPDQVHNHVFLAQTTLSQSERELISQRNLSRLRMVRVNLIDALNNGSGHVTGKPLGAPLIGEFGQEHGN</sequence>
<dbReference type="InParanoid" id="A7T7X7"/>
<proteinExistence type="predicted"/>
<name>A7T7X7_NEMVE</name>
<feature type="coiled-coil region" evidence="1">
    <location>
        <begin position="134"/>
        <end position="291"/>
    </location>
</feature>
<evidence type="ECO:0000256" key="1">
    <source>
        <dbReference type="SAM" id="Coils"/>
    </source>
</evidence>
<dbReference type="KEGG" id="nve:5498278"/>
<evidence type="ECO:0000313" key="2">
    <source>
        <dbReference type="EMBL" id="EDO27919.1"/>
    </source>
</evidence>
<organism evidence="2 3">
    <name type="scientific">Nematostella vectensis</name>
    <name type="common">Starlet sea anemone</name>
    <dbReference type="NCBI Taxonomy" id="45351"/>
    <lineage>
        <taxon>Eukaryota</taxon>
        <taxon>Metazoa</taxon>
        <taxon>Cnidaria</taxon>
        <taxon>Anthozoa</taxon>
        <taxon>Hexacorallia</taxon>
        <taxon>Actiniaria</taxon>
        <taxon>Edwardsiidae</taxon>
        <taxon>Nematostella</taxon>
    </lineage>
</organism>
<dbReference type="Proteomes" id="UP000001593">
    <property type="component" value="Unassembled WGS sequence"/>
</dbReference>
<dbReference type="Pfam" id="PF08647">
    <property type="entry name" value="BRE1"/>
    <property type="match status" value="1"/>
</dbReference>
<accession>A7T7X7</accession>
<dbReference type="EMBL" id="DS472384">
    <property type="protein sequence ID" value="EDO27919.1"/>
    <property type="molecule type" value="Genomic_DNA"/>
</dbReference>
<evidence type="ECO:0000313" key="3">
    <source>
        <dbReference type="Proteomes" id="UP000001593"/>
    </source>
</evidence>
<protein>
    <submittedName>
        <fullName evidence="2">Uncharacterized protein</fullName>
    </submittedName>
</protein>
<dbReference type="HOGENOM" id="CLU_720244_0_0_1"/>
<reference evidence="2 3" key="1">
    <citation type="journal article" date="2007" name="Science">
        <title>Sea anemone genome reveals ancestral eumetazoan gene repertoire and genomic organization.</title>
        <authorList>
            <person name="Putnam N.H."/>
            <person name="Srivastava M."/>
            <person name="Hellsten U."/>
            <person name="Dirks B."/>
            <person name="Chapman J."/>
            <person name="Salamov A."/>
            <person name="Terry A."/>
            <person name="Shapiro H."/>
            <person name="Lindquist E."/>
            <person name="Kapitonov V.V."/>
            <person name="Jurka J."/>
            <person name="Genikhovich G."/>
            <person name="Grigoriev I.V."/>
            <person name="Lucas S.M."/>
            <person name="Steele R.E."/>
            <person name="Finnerty J.R."/>
            <person name="Technau U."/>
            <person name="Martindale M.Q."/>
            <person name="Rokhsar D.S."/>
        </authorList>
    </citation>
    <scope>NUCLEOTIDE SEQUENCE [LARGE SCALE GENOMIC DNA]</scope>
    <source>
        <strain evidence="3">CH2 X CH6</strain>
    </source>
</reference>
<gene>
    <name evidence="2" type="ORF">NEMVEDRAFT_v1g223567</name>
</gene>
<dbReference type="PhylomeDB" id="A7T7X7"/>
<keyword evidence="3" id="KW-1185">Reference proteome</keyword>
<keyword evidence="1" id="KW-0175">Coiled coil</keyword>